<dbReference type="InterPro" id="IPR002716">
    <property type="entry name" value="PIN_dom"/>
</dbReference>
<dbReference type="PANTHER" id="PTHR34610:SF3">
    <property type="entry name" value="SSL7007 PROTEIN"/>
    <property type="match status" value="1"/>
</dbReference>
<evidence type="ECO:0000313" key="3">
    <source>
        <dbReference type="Proteomes" id="UP000245288"/>
    </source>
</evidence>
<dbReference type="PANTHER" id="PTHR34610">
    <property type="entry name" value="SSL7007 PROTEIN"/>
    <property type="match status" value="1"/>
</dbReference>
<dbReference type="EMBL" id="JRFU01000153">
    <property type="protein sequence ID" value="PWE85790.1"/>
    <property type="molecule type" value="Genomic_DNA"/>
</dbReference>
<reference evidence="2 3" key="1">
    <citation type="submission" date="2014-09" db="EMBL/GenBank/DDBJ databases">
        <title>Butyrate-producing bacteria isolated from human gut.</title>
        <authorList>
            <person name="Zhang Q."/>
            <person name="Zhao L."/>
        </authorList>
    </citation>
    <scope>NUCLEOTIDE SEQUENCE [LARGE SCALE GENOMIC DNA]</scope>
    <source>
        <strain evidence="2 3">21</strain>
    </source>
</reference>
<protein>
    <submittedName>
        <fullName evidence="2">Toxin PIN</fullName>
    </submittedName>
</protein>
<evidence type="ECO:0000259" key="1">
    <source>
        <dbReference type="Pfam" id="PF13470"/>
    </source>
</evidence>
<dbReference type="RefSeq" id="WP_109216504.1">
    <property type="nucleotide sequence ID" value="NZ_CABMEW010000003.1"/>
</dbReference>
<dbReference type="SUPFAM" id="SSF88723">
    <property type="entry name" value="PIN domain-like"/>
    <property type="match status" value="1"/>
</dbReference>
<gene>
    <name evidence="2" type="ORF">LG34_13870</name>
</gene>
<proteinExistence type="predicted"/>
<accession>A0A2V1JM57</accession>
<dbReference type="InterPro" id="IPR002850">
    <property type="entry name" value="PIN_toxin-like"/>
</dbReference>
<dbReference type="InterPro" id="IPR029060">
    <property type="entry name" value="PIN-like_dom_sf"/>
</dbReference>
<comment type="caution">
    <text evidence="2">The sequence shown here is derived from an EMBL/GenBank/DDBJ whole genome shotgun (WGS) entry which is preliminary data.</text>
</comment>
<dbReference type="NCBIfam" id="TIGR00305">
    <property type="entry name" value="putative toxin-antitoxin system toxin component, PIN family"/>
    <property type="match status" value="1"/>
</dbReference>
<dbReference type="Proteomes" id="UP000245288">
    <property type="component" value="Unassembled WGS sequence"/>
</dbReference>
<organism evidence="2 3">
    <name type="scientific">Eubacterium ramulus</name>
    <dbReference type="NCBI Taxonomy" id="39490"/>
    <lineage>
        <taxon>Bacteria</taxon>
        <taxon>Bacillati</taxon>
        <taxon>Bacillota</taxon>
        <taxon>Clostridia</taxon>
        <taxon>Eubacteriales</taxon>
        <taxon>Eubacteriaceae</taxon>
        <taxon>Eubacterium</taxon>
    </lineage>
</organism>
<sequence length="135" mass="15266">MNYLVVIDTNVLISALLSKHSDAATVQVLNAVFDGTIIPVFNDEILAEYDNVLHRPKFKFPDANIQLLLDTIKTYGVFAEQLITNEILPDPKDLVFYEVVMAKQDENAYLVTGNSKHFPKKPFIVTPNELLDIMK</sequence>
<dbReference type="Pfam" id="PF13470">
    <property type="entry name" value="PIN_3"/>
    <property type="match status" value="1"/>
</dbReference>
<evidence type="ECO:0000313" key="2">
    <source>
        <dbReference type="EMBL" id="PWE85790.1"/>
    </source>
</evidence>
<feature type="domain" description="PIN" evidence="1">
    <location>
        <begin position="5"/>
        <end position="115"/>
    </location>
</feature>
<dbReference type="OrthoDB" id="9802272at2"/>
<name>A0A2V1JM57_EUBRA</name>
<keyword evidence="3" id="KW-1185">Reference proteome</keyword>
<dbReference type="AlphaFoldDB" id="A0A2V1JM57"/>